<dbReference type="Pfam" id="PF26082">
    <property type="entry name" value="zf-C2H2_AcuF"/>
    <property type="match status" value="1"/>
</dbReference>
<proteinExistence type="predicted"/>
<accession>A0AAN8RLJ5</accession>
<gene>
    <name evidence="3" type="ORF">TWF718_005148</name>
</gene>
<feature type="region of interest" description="Disordered" evidence="1">
    <location>
        <begin position="130"/>
        <end position="180"/>
    </location>
</feature>
<reference evidence="3 4" key="1">
    <citation type="submission" date="2019-10" db="EMBL/GenBank/DDBJ databases">
        <authorList>
            <person name="Palmer J.M."/>
        </authorList>
    </citation>
    <scope>NUCLEOTIDE SEQUENCE [LARGE SCALE GENOMIC DNA]</scope>
    <source>
        <strain evidence="3 4">TWF718</strain>
    </source>
</reference>
<feature type="compositionally biased region" description="Basic and acidic residues" evidence="1">
    <location>
        <begin position="809"/>
        <end position="822"/>
    </location>
</feature>
<protein>
    <recommendedName>
        <fullName evidence="2">Oxidoreductase acuF-like C2H2 type zinc-finger domain-containing protein</fullName>
    </recommendedName>
</protein>
<evidence type="ECO:0000313" key="3">
    <source>
        <dbReference type="EMBL" id="KAK6351999.1"/>
    </source>
</evidence>
<dbReference type="PANTHER" id="PTHR35391">
    <property type="entry name" value="C2H2-TYPE DOMAIN-CONTAINING PROTEIN-RELATED"/>
    <property type="match status" value="1"/>
</dbReference>
<feature type="compositionally biased region" description="Basic and acidic residues" evidence="1">
    <location>
        <begin position="779"/>
        <end position="792"/>
    </location>
</feature>
<comment type="caution">
    <text evidence="3">The sequence shown here is derived from an EMBL/GenBank/DDBJ whole genome shotgun (WGS) entry which is preliminary data.</text>
</comment>
<feature type="compositionally biased region" description="Polar residues" evidence="1">
    <location>
        <begin position="681"/>
        <end position="691"/>
    </location>
</feature>
<sequence length="908" mass="101053">MDELFQAHQSCRQKFANLVTLAGSPVRDFSAQVSRRDWDIEVERYRIWASGVGIGYTGEDYEKSLDYRLRDAAFMRSQVALILKLLIEHIENGKCNAMKPTKKRDSSPTIDPVTLFNAERVPWEDMAVLSAKSSAPERPNNDTQLSLEGPTDDTEEDSPWDFSSDDGSLNGDSPDDYMSGSEVAKKRTVNAIANVQGPHGRTRADSPVGEMAQIRHAIQTTISSLYGLPLQKAATQHRLRAELPEQVASFESLDISYVREKYPELAKFYPEVSTRLGKLITRRREILHSRKIRGLQEPHMDGTAALGPASQQQDPKNAPLVSVWPQPLSYSAPPQQAPISSLTDEVSEVTIQIPRRPLDENGGELEIFECPYCCKTTKIISEEEWRAHVLHDLQPYVCTYPNCDLGDFLFESRDQWFQHELAEHRVSWFCNIKGHDHFNNKGEFRRHMVAEHSNEFKVNEIDPLVASKLFSIPANATEPGLCTLCMNEVADPEAHVGGHLEILALSAISAEPFPSRPFGEGPWIEGKQKFKATEYGQSRGMDDEYSKKTNFSMSYLSGAGSMIPMANTIKKVFQHPEPYSKSKGETFPYPIPPGENKNFMTERGLEQGKTKKSRKLGTKIGISDGPGESDFLTGSDSSQSLGSNQNSRAIISSDNWSTSSNTDSDSDMAFGTPPRRETPESAYTTPSTSFSELGLKIKSWAKRKMSGGELPRRSSRRPHTPHPDDPSGGTRPGGKRARRRDSFDFNIAFGYSSSDKSSEDDARSKRSSYGGVFANPAALRHDDDEGKLEQGHRLSAAARMVPKRGRAAAHGDVKHRIRERSPARRHGGYAPPIPTARKRRPAKRESVDSNLAFGGSSSEESASDDVPKSFDKGLKKAWRWWTGTDVEEDIDTEGQRVLRSRPKVAGSS</sequence>
<dbReference type="EMBL" id="JAVHNR010000002">
    <property type="protein sequence ID" value="KAK6351999.1"/>
    <property type="molecule type" value="Genomic_DNA"/>
</dbReference>
<feature type="region of interest" description="Disordered" evidence="1">
    <location>
        <begin position="889"/>
        <end position="908"/>
    </location>
</feature>
<name>A0AAN8RLJ5_9PEZI</name>
<feature type="compositionally biased region" description="Acidic residues" evidence="1">
    <location>
        <begin position="150"/>
        <end position="159"/>
    </location>
</feature>
<evidence type="ECO:0000256" key="1">
    <source>
        <dbReference type="SAM" id="MobiDB-lite"/>
    </source>
</evidence>
<feature type="compositionally biased region" description="Low complexity" evidence="1">
    <location>
        <begin position="652"/>
        <end position="663"/>
    </location>
</feature>
<dbReference type="PANTHER" id="PTHR35391:SF7">
    <property type="entry name" value="C2H2-TYPE DOMAIN-CONTAINING PROTEIN"/>
    <property type="match status" value="1"/>
</dbReference>
<evidence type="ECO:0000259" key="2">
    <source>
        <dbReference type="Pfam" id="PF26082"/>
    </source>
</evidence>
<organism evidence="3 4">
    <name type="scientific">Orbilia javanica</name>
    <dbReference type="NCBI Taxonomy" id="47235"/>
    <lineage>
        <taxon>Eukaryota</taxon>
        <taxon>Fungi</taxon>
        <taxon>Dikarya</taxon>
        <taxon>Ascomycota</taxon>
        <taxon>Pezizomycotina</taxon>
        <taxon>Orbiliomycetes</taxon>
        <taxon>Orbiliales</taxon>
        <taxon>Orbiliaceae</taxon>
        <taxon>Orbilia</taxon>
    </lineage>
</organism>
<evidence type="ECO:0000313" key="4">
    <source>
        <dbReference type="Proteomes" id="UP001313282"/>
    </source>
</evidence>
<keyword evidence="4" id="KW-1185">Reference proteome</keyword>
<feature type="region of interest" description="Disordered" evidence="1">
    <location>
        <begin position="577"/>
        <end position="870"/>
    </location>
</feature>
<dbReference type="Proteomes" id="UP001313282">
    <property type="component" value="Unassembled WGS sequence"/>
</dbReference>
<feature type="domain" description="Oxidoreductase acuF-like C2H2 type zinc-finger" evidence="2">
    <location>
        <begin position="368"/>
        <end position="393"/>
    </location>
</feature>
<dbReference type="InterPro" id="IPR058925">
    <property type="entry name" value="zf-C2H2_AcuF"/>
</dbReference>
<feature type="compositionally biased region" description="Polar residues" evidence="1">
    <location>
        <begin position="632"/>
        <end position="650"/>
    </location>
</feature>
<dbReference type="AlphaFoldDB" id="A0AAN8RLJ5"/>